<protein>
    <submittedName>
        <fullName evidence="3">Peptidase M12B domain-containing protein</fullName>
    </submittedName>
</protein>
<sequence length="116" mass="13178">MISIVRNYEYFAERMVYKLEWKLILKLLIGIAAGLETLAHRNGQAQTLLNLFCRHQYDIYHTTTSVAGVAPVARMCDEVFACSLVEGLHLGRSFVLAHEMGHKCCLILYFIENANS</sequence>
<gene>
    <name evidence="1" type="ORF">GPUH_LOCUS16074</name>
</gene>
<dbReference type="WBParaSite" id="GPUH_0001609601-mRNA-1">
    <property type="protein sequence ID" value="GPUH_0001609601-mRNA-1"/>
    <property type="gene ID" value="GPUH_0001609601"/>
</dbReference>
<dbReference type="AlphaFoldDB" id="A0A183E533"/>
<reference evidence="1 2" key="2">
    <citation type="submission" date="2018-11" db="EMBL/GenBank/DDBJ databases">
        <authorList>
            <consortium name="Pathogen Informatics"/>
        </authorList>
    </citation>
    <scope>NUCLEOTIDE SEQUENCE [LARGE SCALE GENOMIC DNA]</scope>
</reference>
<dbReference type="GO" id="GO:0008237">
    <property type="term" value="F:metallopeptidase activity"/>
    <property type="evidence" value="ECO:0007669"/>
    <property type="project" value="InterPro"/>
</dbReference>
<accession>A0A183E533</accession>
<proteinExistence type="predicted"/>
<evidence type="ECO:0000313" key="1">
    <source>
        <dbReference type="EMBL" id="VDN27202.1"/>
    </source>
</evidence>
<reference evidence="3" key="1">
    <citation type="submission" date="2016-06" db="UniProtKB">
        <authorList>
            <consortium name="WormBaseParasite"/>
        </authorList>
    </citation>
    <scope>IDENTIFICATION</scope>
</reference>
<evidence type="ECO:0000313" key="3">
    <source>
        <dbReference type="WBParaSite" id="GPUH_0001609601-mRNA-1"/>
    </source>
</evidence>
<dbReference type="OrthoDB" id="10035764at2759"/>
<dbReference type="EMBL" id="UYRT01083269">
    <property type="protein sequence ID" value="VDN27202.1"/>
    <property type="molecule type" value="Genomic_DNA"/>
</dbReference>
<dbReference type="InterPro" id="IPR024079">
    <property type="entry name" value="MetalloPept_cat_dom_sf"/>
</dbReference>
<dbReference type="SUPFAM" id="SSF55486">
    <property type="entry name" value="Metalloproteases ('zincins'), catalytic domain"/>
    <property type="match status" value="1"/>
</dbReference>
<name>A0A183E533_9BILA</name>
<organism evidence="3">
    <name type="scientific">Gongylonema pulchrum</name>
    <dbReference type="NCBI Taxonomy" id="637853"/>
    <lineage>
        <taxon>Eukaryota</taxon>
        <taxon>Metazoa</taxon>
        <taxon>Ecdysozoa</taxon>
        <taxon>Nematoda</taxon>
        <taxon>Chromadorea</taxon>
        <taxon>Rhabditida</taxon>
        <taxon>Spirurina</taxon>
        <taxon>Spiruromorpha</taxon>
        <taxon>Spiruroidea</taxon>
        <taxon>Gongylonematidae</taxon>
        <taxon>Gongylonema</taxon>
    </lineage>
</organism>
<keyword evidence="2" id="KW-1185">Reference proteome</keyword>
<evidence type="ECO:0000313" key="2">
    <source>
        <dbReference type="Proteomes" id="UP000271098"/>
    </source>
</evidence>
<dbReference type="Proteomes" id="UP000271098">
    <property type="component" value="Unassembled WGS sequence"/>
</dbReference>
<dbReference type="Gene3D" id="3.40.390.10">
    <property type="entry name" value="Collagenase (Catalytic Domain)"/>
    <property type="match status" value="1"/>
</dbReference>